<dbReference type="Gene3D" id="3.40.50.620">
    <property type="entry name" value="HUPs"/>
    <property type="match status" value="2"/>
</dbReference>
<name>A0ABT4RMD1_9ACTN</name>
<dbReference type="InterPro" id="IPR051786">
    <property type="entry name" value="ASN_synthetase/amidase"/>
</dbReference>
<dbReference type="EMBL" id="JAPCID010000028">
    <property type="protein sequence ID" value="MDA0139667.1"/>
    <property type="molecule type" value="Genomic_DNA"/>
</dbReference>
<dbReference type="InterPro" id="IPR029055">
    <property type="entry name" value="Ntn_hydrolases_N"/>
</dbReference>
<evidence type="ECO:0000256" key="3">
    <source>
        <dbReference type="ARBA" id="ARBA00022888"/>
    </source>
</evidence>
<dbReference type="SUPFAM" id="SSF56235">
    <property type="entry name" value="N-terminal nucleophile aminohydrolases (Ntn hydrolases)"/>
    <property type="match status" value="1"/>
</dbReference>
<dbReference type="EC" id="6.3.5.4" evidence="2"/>
<dbReference type="Proteomes" id="UP001147700">
    <property type="component" value="Unassembled WGS sequence"/>
</dbReference>
<keyword evidence="7" id="KW-1185">Reference proteome</keyword>
<evidence type="ECO:0000313" key="6">
    <source>
        <dbReference type="EMBL" id="MDA0139667.1"/>
    </source>
</evidence>
<dbReference type="RefSeq" id="WP_202955610.1">
    <property type="nucleotide sequence ID" value="NZ_JAPCID010000028.1"/>
</dbReference>
<sequence length="565" mass="60199">MIAAILDPGGRRAGPEAALRRAGATAVARFGAMWLGWTGGPPLEVDGVTVLVDGPAGERAASLLAGAARGRPPAPEVPTGLAWAAAEDRGAAVRDLTGARPLFVRREGEVTYLASEVRELLALLPGAPGTDDEAAALWLAMEPLGQRTLYAGVAPVPAGHWRAFDAASARRYWQPAPESLSLGREAAAERVWTALREAVGPCVRAAERPAVRLSGGLDSSAVLAAAIAEGVVPAAVSTVFPQYPEADEAELIAAVAGQLGAPSRTFAAGPRDLLADGAAFLARWGVPQEYPGRGLFHPMLEAAAAAHDVVLDGEGGDELFGCEPFLLADLVRHGRLAAARRVAHRLPGAPERLPARAYRVIARRWVAGPLAPARLRPPARVGADLDWFADAMTPRARAAVRARRAQLDWRSRPGPRWLARRIALIVTLPAEAGSADYLRRVTAMAGVSGASPLTDRRLVETVLSLPPEHAFDRRRDKELLRTALAGHVPDVVRLRAEKSHFGDAVLDNLDRAALLERLTPDLAPYLDVARVRRQVQAGPDAHPRGRAGWMFESWRAAMLATFLTR</sequence>
<dbReference type="PANTHER" id="PTHR43284">
    <property type="entry name" value="ASPARAGINE SYNTHETASE (GLUTAMINE-HYDROLYZING)"/>
    <property type="match status" value="1"/>
</dbReference>
<accession>A0ABT4RMD1</accession>
<protein>
    <recommendedName>
        <fullName evidence="2">asparagine synthase (glutamine-hydrolyzing)</fullName>
        <ecNumber evidence="2">6.3.5.4</ecNumber>
    </recommendedName>
</protein>
<evidence type="ECO:0000256" key="1">
    <source>
        <dbReference type="ARBA" id="ARBA00005187"/>
    </source>
</evidence>
<dbReference type="SUPFAM" id="SSF52402">
    <property type="entry name" value="Adenine nucleotide alpha hydrolases-like"/>
    <property type="match status" value="1"/>
</dbReference>
<keyword evidence="3" id="KW-0061">Asparagine biosynthesis</keyword>
<dbReference type="Pfam" id="PF00733">
    <property type="entry name" value="Asn_synthase"/>
    <property type="match status" value="1"/>
</dbReference>
<proteinExistence type="predicted"/>
<keyword evidence="3" id="KW-0028">Amino-acid biosynthesis</keyword>
<comment type="pathway">
    <text evidence="1">Amino-acid biosynthesis; L-asparagine biosynthesis; L-asparagine from L-aspartate (L-Gln route): step 1/1.</text>
</comment>
<evidence type="ECO:0000259" key="5">
    <source>
        <dbReference type="Pfam" id="PF00733"/>
    </source>
</evidence>
<comment type="caution">
    <text evidence="6">The sequence shown here is derived from an EMBL/GenBank/DDBJ whole genome shotgun (WGS) entry which is preliminary data.</text>
</comment>
<dbReference type="PANTHER" id="PTHR43284:SF1">
    <property type="entry name" value="ASPARAGINE SYNTHETASE"/>
    <property type="match status" value="1"/>
</dbReference>
<dbReference type="InterPro" id="IPR001962">
    <property type="entry name" value="Asn_synthase"/>
</dbReference>
<reference evidence="6" key="1">
    <citation type="submission" date="2022-10" db="EMBL/GenBank/DDBJ databases">
        <title>The WGS of Solirubrobacter sp. CPCC 204708.</title>
        <authorList>
            <person name="Jiang Z."/>
        </authorList>
    </citation>
    <scope>NUCLEOTIDE SEQUENCE</scope>
    <source>
        <strain evidence="6">CPCC 204708</strain>
    </source>
</reference>
<dbReference type="InterPro" id="IPR014729">
    <property type="entry name" value="Rossmann-like_a/b/a_fold"/>
</dbReference>
<evidence type="ECO:0000256" key="2">
    <source>
        <dbReference type="ARBA" id="ARBA00012737"/>
    </source>
</evidence>
<organism evidence="6 7">
    <name type="scientific">Solirubrobacter deserti</name>
    <dbReference type="NCBI Taxonomy" id="2282478"/>
    <lineage>
        <taxon>Bacteria</taxon>
        <taxon>Bacillati</taxon>
        <taxon>Actinomycetota</taxon>
        <taxon>Thermoleophilia</taxon>
        <taxon>Solirubrobacterales</taxon>
        <taxon>Solirubrobacteraceae</taxon>
        <taxon>Solirubrobacter</taxon>
    </lineage>
</organism>
<evidence type="ECO:0000313" key="7">
    <source>
        <dbReference type="Proteomes" id="UP001147700"/>
    </source>
</evidence>
<evidence type="ECO:0000256" key="4">
    <source>
        <dbReference type="ARBA" id="ARBA00048741"/>
    </source>
</evidence>
<dbReference type="Gene3D" id="3.60.20.10">
    <property type="entry name" value="Glutamine Phosphoribosylpyrophosphate, subunit 1, domain 1"/>
    <property type="match status" value="1"/>
</dbReference>
<gene>
    <name evidence="6" type="ORF">OJ962_19355</name>
</gene>
<comment type="catalytic activity">
    <reaction evidence="4">
        <text>L-aspartate + L-glutamine + ATP + H2O = L-asparagine + L-glutamate + AMP + diphosphate + H(+)</text>
        <dbReference type="Rhea" id="RHEA:12228"/>
        <dbReference type="ChEBI" id="CHEBI:15377"/>
        <dbReference type="ChEBI" id="CHEBI:15378"/>
        <dbReference type="ChEBI" id="CHEBI:29985"/>
        <dbReference type="ChEBI" id="CHEBI:29991"/>
        <dbReference type="ChEBI" id="CHEBI:30616"/>
        <dbReference type="ChEBI" id="CHEBI:33019"/>
        <dbReference type="ChEBI" id="CHEBI:58048"/>
        <dbReference type="ChEBI" id="CHEBI:58359"/>
        <dbReference type="ChEBI" id="CHEBI:456215"/>
        <dbReference type="EC" id="6.3.5.4"/>
    </reaction>
</comment>
<feature type="domain" description="Asparagine synthetase" evidence="5">
    <location>
        <begin position="193"/>
        <end position="559"/>
    </location>
</feature>